<dbReference type="GO" id="GO:0004553">
    <property type="term" value="F:hydrolase activity, hydrolyzing O-glycosyl compounds"/>
    <property type="evidence" value="ECO:0007669"/>
    <property type="project" value="InterPro"/>
</dbReference>
<dbReference type="CDD" id="cd18820">
    <property type="entry name" value="GH43_LbAraf43-like"/>
    <property type="match status" value="1"/>
</dbReference>
<gene>
    <name evidence="10" type="ORF">MCAP1_003105</name>
</gene>
<dbReference type="PANTHER" id="PTHR48106">
    <property type="entry name" value="QUINONE OXIDOREDUCTASE PIG3-RELATED"/>
    <property type="match status" value="1"/>
</dbReference>
<evidence type="ECO:0000256" key="7">
    <source>
        <dbReference type="ARBA" id="ARBA00070796"/>
    </source>
</evidence>
<dbReference type="CDD" id="cd05286">
    <property type="entry name" value="QOR2"/>
    <property type="match status" value="1"/>
</dbReference>
<evidence type="ECO:0000256" key="6">
    <source>
        <dbReference type="ARBA" id="ARBA00043088"/>
    </source>
</evidence>
<dbReference type="PANTHER" id="PTHR48106:SF13">
    <property type="entry name" value="QUINONE OXIDOREDUCTASE-RELATED"/>
    <property type="match status" value="1"/>
</dbReference>
<dbReference type="SUPFAM" id="SSF50129">
    <property type="entry name" value="GroES-like"/>
    <property type="match status" value="1"/>
</dbReference>
<feature type="region of interest" description="Disordered" evidence="8">
    <location>
        <begin position="236"/>
        <end position="257"/>
    </location>
</feature>
<dbReference type="Pfam" id="PF04616">
    <property type="entry name" value="Glyco_hydro_43"/>
    <property type="match status" value="1"/>
</dbReference>
<dbReference type="InterPro" id="IPR013149">
    <property type="entry name" value="ADH-like_C"/>
</dbReference>
<dbReference type="Gene3D" id="2.115.10.20">
    <property type="entry name" value="Glycosyl hydrolase domain, family 43"/>
    <property type="match status" value="1"/>
</dbReference>
<dbReference type="InterPro" id="IPR047618">
    <property type="entry name" value="QOR-like"/>
</dbReference>
<evidence type="ECO:0000313" key="10">
    <source>
        <dbReference type="EMBL" id="WFD20851.1"/>
    </source>
</evidence>
<reference evidence="10" key="1">
    <citation type="submission" date="2023-03" db="EMBL/GenBank/DDBJ databases">
        <title>Mating type loci evolution in Malassezia.</title>
        <authorList>
            <person name="Coelho M.A."/>
        </authorList>
    </citation>
    <scope>NUCLEOTIDE SEQUENCE</scope>
    <source>
        <strain evidence="10">CBS 10434</strain>
    </source>
</reference>
<evidence type="ECO:0000256" key="8">
    <source>
        <dbReference type="SAM" id="MobiDB-lite"/>
    </source>
</evidence>
<dbReference type="EMBL" id="CP119913">
    <property type="protein sequence ID" value="WFD20851.1"/>
    <property type="molecule type" value="Genomic_DNA"/>
</dbReference>
<comment type="similarity">
    <text evidence="1">Belongs to the glycosyl hydrolase 43 family.</text>
</comment>
<feature type="domain" description="Enoyl reductase (ER)" evidence="9">
    <location>
        <begin position="324"/>
        <end position="580"/>
    </location>
</feature>
<dbReference type="Proteomes" id="UP001220961">
    <property type="component" value="Chromosome 6"/>
</dbReference>
<dbReference type="SMART" id="SM00829">
    <property type="entry name" value="PKS_ER"/>
    <property type="match status" value="1"/>
</dbReference>
<evidence type="ECO:0000313" key="11">
    <source>
        <dbReference type="Proteomes" id="UP001220961"/>
    </source>
</evidence>
<keyword evidence="5" id="KW-0326">Glycosidase</keyword>
<evidence type="ECO:0000256" key="5">
    <source>
        <dbReference type="ARBA" id="ARBA00023295"/>
    </source>
</evidence>
<dbReference type="Gene3D" id="3.90.180.10">
    <property type="entry name" value="Medium-chain alcohol dehydrogenases, catalytic domain"/>
    <property type="match status" value="1"/>
</dbReference>
<name>A0AAF0EDP7_9BASI</name>
<dbReference type="InterPro" id="IPR013154">
    <property type="entry name" value="ADH-like_N"/>
</dbReference>
<dbReference type="InterPro" id="IPR006710">
    <property type="entry name" value="Glyco_hydro_43"/>
</dbReference>
<dbReference type="Pfam" id="PF08240">
    <property type="entry name" value="ADH_N"/>
    <property type="match status" value="1"/>
</dbReference>
<dbReference type="SUPFAM" id="SSF75005">
    <property type="entry name" value="Arabinanase/levansucrase/invertase"/>
    <property type="match status" value="1"/>
</dbReference>
<evidence type="ECO:0000259" key="9">
    <source>
        <dbReference type="SMART" id="SM00829"/>
    </source>
</evidence>
<dbReference type="GO" id="GO:0003960">
    <property type="term" value="F:quinone reductase (NADPH) activity"/>
    <property type="evidence" value="ECO:0007669"/>
    <property type="project" value="InterPro"/>
</dbReference>
<sequence length="610" mass="66412">MSCRPISNVDMPDPWVLAANGQYYLTFTLGNRIEIWASNNIEDFHQPQKSLVWRPDGSGWAPGIWAPELHQLNGAWYIYFSGEKPGQGAASHRTLVLRSQNADPMDPSGWQFLGPLQGVPDHWAIDATVFTLQGQLYCCYSGWPIGDNSDTEQDLFLVKLASPTEAIPDTLTTISKPTEKWERPDGGKRGVNEGPSFVEFAGFRGIVYSAHGSWTCDYKLGLLALVGNDPLNPQSWKKRSSPLLMSERSKGGPYGPGHASFVPTSDGRVLCMFHCTPKVDDGWANRKARVMCLQAQDFDLNASHCCCATGESPGEKQGPAKAFGDLDVIVCDTVPPPQCGPDDVLIKPEVAGVNFIDTYFRSGLYPAELPMTLGRECGGRVVQVGANVTDLAEGDRVVALSSGSFAERLCVERRYVVKLPVEVDTRSATAALTQGLTALTLTHAAYAVQRDDWVLVHAAAGGTGLLLVQVAAHLGAKVIGTTSTQEKAELVKRHGAAHVFLYDDDLVARVNEVTDGTGVHVVYDSVGKSTFDRDLELIARLGTLVSFGQSSGVPEPVSLLRLSAKNIKLLRPSLYNYLVTQAEMEHYTGLLLDMLKHDTLHVNVWRDATC</sequence>
<dbReference type="Gene3D" id="3.40.50.720">
    <property type="entry name" value="NAD(P)-binding Rossmann-like Domain"/>
    <property type="match status" value="1"/>
</dbReference>
<evidence type="ECO:0000256" key="3">
    <source>
        <dbReference type="ARBA" id="ARBA00022857"/>
    </source>
</evidence>
<dbReference type="InterPro" id="IPR020843">
    <property type="entry name" value="ER"/>
</dbReference>
<accession>A0AAF0EDP7</accession>
<proteinExistence type="inferred from homology"/>
<dbReference type="AlphaFoldDB" id="A0AAF0EDP7"/>
<dbReference type="GO" id="GO:0070402">
    <property type="term" value="F:NADPH binding"/>
    <property type="evidence" value="ECO:0007669"/>
    <property type="project" value="TreeGrafter"/>
</dbReference>
<dbReference type="InterPro" id="IPR011032">
    <property type="entry name" value="GroES-like_sf"/>
</dbReference>
<dbReference type="InterPro" id="IPR036291">
    <property type="entry name" value="NAD(P)-bd_dom_sf"/>
</dbReference>
<evidence type="ECO:0000256" key="2">
    <source>
        <dbReference type="ARBA" id="ARBA00022801"/>
    </source>
</evidence>
<evidence type="ECO:0000256" key="1">
    <source>
        <dbReference type="ARBA" id="ARBA00009865"/>
    </source>
</evidence>
<evidence type="ECO:0000256" key="4">
    <source>
        <dbReference type="ARBA" id="ARBA00023002"/>
    </source>
</evidence>
<organism evidence="10 11">
    <name type="scientific">Malassezia caprae</name>
    <dbReference type="NCBI Taxonomy" id="1381934"/>
    <lineage>
        <taxon>Eukaryota</taxon>
        <taxon>Fungi</taxon>
        <taxon>Dikarya</taxon>
        <taxon>Basidiomycota</taxon>
        <taxon>Ustilaginomycotina</taxon>
        <taxon>Malasseziomycetes</taxon>
        <taxon>Malasseziales</taxon>
        <taxon>Malasseziaceae</taxon>
        <taxon>Malassezia</taxon>
    </lineage>
</organism>
<dbReference type="InterPro" id="IPR023296">
    <property type="entry name" value="Glyco_hydro_beta-prop_sf"/>
</dbReference>
<dbReference type="GO" id="GO:0005975">
    <property type="term" value="P:carbohydrate metabolic process"/>
    <property type="evidence" value="ECO:0007669"/>
    <property type="project" value="InterPro"/>
</dbReference>
<keyword evidence="3" id="KW-0521">NADP</keyword>
<dbReference type="Pfam" id="PF00107">
    <property type="entry name" value="ADH_zinc_N"/>
    <property type="match status" value="1"/>
</dbReference>
<dbReference type="FunFam" id="3.40.50.720:FF:000053">
    <property type="entry name" value="Quinone oxidoreductase 1"/>
    <property type="match status" value="1"/>
</dbReference>
<dbReference type="GO" id="GO:0035925">
    <property type="term" value="F:mRNA 3'-UTR AU-rich region binding"/>
    <property type="evidence" value="ECO:0007669"/>
    <property type="project" value="TreeGrafter"/>
</dbReference>
<dbReference type="SUPFAM" id="SSF51735">
    <property type="entry name" value="NAD(P)-binding Rossmann-fold domains"/>
    <property type="match status" value="1"/>
</dbReference>
<keyword evidence="4" id="KW-0560">Oxidoreductase</keyword>
<dbReference type="GO" id="GO:0005829">
    <property type="term" value="C:cytosol"/>
    <property type="evidence" value="ECO:0007669"/>
    <property type="project" value="TreeGrafter"/>
</dbReference>
<keyword evidence="2" id="KW-0378">Hydrolase</keyword>
<protein>
    <recommendedName>
        <fullName evidence="7">Probable quinone oxidoreductase</fullName>
    </recommendedName>
    <alternativeName>
        <fullName evidence="6">NADPH:quinone reductase</fullName>
    </alternativeName>
</protein>
<keyword evidence="11" id="KW-1185">Reference proteome</keyword>